<dbReference type="CDD" id="cd02440">
    <property type="entry name" value="AdoMet_MTases"/>
    <property type="match status" value="1"/>
</dbReference>
<dbReference type="InterPro" id="IPR049470">
    <property type="entry name" value="TRM61_C"/>
</dbReference>
<dbReference type="InterPro" id="IPR014816">
    <property type="entry name" value="tRNA_MeTrfase_Gcd14"/>
</dbReference>
<dbReference type="Proteomes" id="UP001479436">
    <property type="component" value="Unassembled WGS sequence"/>
</dbReference>
<dbReference type="PANTHER" id="PTHR12133:SF1">
    <property type="entry name" value="TRNA (ADENINE(58)-N(1))-METHYLTRANSFERASE, MITOCHONDRIAL"/>
    <property type="match status" value="1"/>
</dbReference>
<dbReference type="PROSITE" id="PS51620">
    <property type="entry name" value="SAM_TRM61"/>
    <property type="match status" value="1"/>
</dbReference>
<protein>
    <recommendedName>
        <fullName evidence="2">tRNA (adenine(58)-N(1))-methyltransferase catalytic subunit TRM61</fullName>
        <ecNumber evidence="1">2.1.1.220</ecNumber>
    </recommendedName>
    <alternativeName>
        <fullName evidence="7">tRNA(m1A58)-methyltransferase subunit TRM61</fullName>
    </alternativeName>
</protein>
<evidence type="ECO:0000259" key="8">
    <source>
        <dbReference type="Pfam" id="PF08704"/>
    </source>
</evidence>
<evidence type="ECO:0000313" key="9">
    <source>
        <dbReference type="EMBL" id="KAK9765710.1"/>
    </source>
</evidence>
<organism evidence="9 10">
    <name type="scientific">Basidiobolus ranarum</name>
    <dbReference type="NCBI Taxonomy" id="34480"/>
    <lineage>
        <taxon>Eukaryota</taxon>
        <taxon>Fungi</taxon>
        <taxon>Fungi incertae sedis</taxon>
        <taxon>Zoopagomycota</taxon>
        <taxon>Entomophthoromycotina</taxon>
        <taxon>Basidiobolomycetes</taxon>
        <taxon>Basidiobolales</taxon>
        <taxon>Basidiobolaceae</taxon>
        <taxon>Basidiobolus</taxon>
    </lineage>
</organism>
<dbReference type="EC" id="2.1.1.220" evidence="1"/>
<evidence type="ECO:0000313" key="10">
    <source>
        <dbReference type="Proteomes" id="UP001479436"/>
    </source>
</evidence>
<feature type="domain" description="tRNA (adenine(58)-N(1))-methyltransferase catalytic subunit TRM61 C-terminal" evidence="8">
    <location>
        <begin position="123"/>
        <end position="372"/>
    </location>
</feature>
<dbReference type="Pfam" id="PF08704">
    <property type="entry name" value="GCD14"/>
    <property type="match status" value="1"/>
</dbReference>
<gene>
    <name evidence="9" type="ORF">K7432_005732</name>
</gene>
<evidence type="ECO:0000256" key="1">
    <source>
        <dbReference type="ARBA" id="ARBA00012796"/>
    </source>
</evidence>
<dbReference type="PANTHER" id="PTHR12133">
    <property type="entry name" value="TRNA (ADENINE(58)-N(1))-METHYLTRANSFERASE"/>
    <property type="match status" value="1"/>
</dbReference>
<dbReference type="SUPFAM" id="SSF53335">
    <property type="entry name" value="S-adenosyl-L-methionine-dependent methyltransferases"/>
    <property type="match status" value="1"/>
</dbReference>
<dbReference type="Gene3D" id="3.40.50.150">
    <property type="entry name" value="Vaccinia Virus protein VP39"/>
    <property type="match status" value="1"/>
</dbReference>
<proteinExistence type="predicted"/>
<name>A0ABR2WW37_9FUNG</name>
<dbReference type="EMBL" id="JASJQH010000234">
    <property type="protein sequence ID" value="KAK9765710.1"/>
    <property type="molecule type" value="Genomic_DNA"/>
</dbReference>
<accession>A0ABR2WW37</accession>
<evidence type="ECO:0000256" key="7">
    <source>
        <dbReference type="ARBA" id="ARBA00033309"/>
    </source>
</evidence>
<keyword evidence="4" id="KW-0808">Transferase</keyword>
<dbReference type="Gene3D" id="3.10.330.20">
    <property type="match status" value="1"/>
</dbReference>
<keyword evidence="6" id="KW-0819">tRNA processing</keyword>
<evidence type="ECO:0000256" key="3">
    <source>
        <dbReference type="ARBA" id="ARBA00022603"/>
    </source>
</evidence>
<dbReference type="InterPro" id="IPR029063">
    <property type="entry name" value="SAM-dependent_MTases_sf"/>
</dbReference>
<reference evidence="9 10" key="1">
    <citation type="submission" date="2023-04" db="EMBL/GenBank/DDBJ databases">
        <title>Genome of Basidiobolus ranarum AG-B5.</title>
        <authorList>
            <person name="Stajich J.E."/>
            <person name="Carter-House D."/>
            <person name="Gryganskyi A."/>
        </authorList>
    </citation>
    <scope>NUCLEOTIDE SEQUENCE [LARGE SCALE GENOMIC DNA]</scope>
    <source>
        <strain evidence="9 10">AG-B5</strain>
    </source>
</reference>
<evidence type="ECO:0000256" key="2">
    <source>
        <dbReference type="ARBA" id="ARBA00015963"/>
    </source>
</evidence>
<evidence type="ECO:0000256" key="4">
    <source>
        <dbReference type="ARBA" id="ARBA00022679"/>
    </source>
</evidence>
<comment type="caution">
    <text evidence="9">The sequence shown here is derived from an EMBL/GenBank/DDBJ whole genome shotgun (WGS) entry which is preliminary data.</text>
</comment>
<keyword evidence="3" id="KW-0489">Methyltransferase</keyword>
<keyword evidence="10" id="KW-1185">Reference proteome</keyword>
<evidence type="ECO:0000256" key="5">
    <source>
        <dbReference type="ARBA" id="ARBA00022691"/>
    </source>
</evidence>
<keyword evidence="5" id="KW-0949">S-adenosyl-L-methionine</keyword>
<sequence>MASLVRILRNPLWKQQRLTLRSFSSTSVQPDRRGSRVELGIEVDQTEEWNAYKISPELTFQEGDLVLLRDRAKGLKTLVGPITAEGSIGSHRGQIKHSQIIGQLPRTEVRTHKGKPFTIHKPTLEEFVLLAPRHATPSYPKDSNMMTMMLDVFPGARILEAGTGNGGLTLFLARSACINTLEGKPGVIDTIDIREEHSRKAKQLISRFERGYYSQFINFNVGTISQCLTENPPTEPYDGIALDMPEPWVELPNALKWLKNDRFLVCYIPNLTQVLQLLSTVRKLKYPLALENVQEINLREWDIRPTYLKSKRPAEQSPAIDISVTDSIDIPDSEATQSINIPESGVIQPIAEVEPWVCRPTHDPAGHTAFLVKLRKCINIKAEESS</sequence>
<evidence type="ECO:0000256" key="6">
    <source>
        <dbReference type="ARBA" id="ARBA00022694"/>
    </source>
</evidence>